<feature type="compositionally biased region" description="Basic and acidic residues" evidence="2">
    <location>
        <begin position="36"/>
        <end position="56"/>
    </location>
</feature>
<dbReference type="Pfam" id="PF12752">
    <property type="entry name" value="SUZ"/>
    <property type="match status" value="1"/>
</dbReference>
<dbReference type="CDD" id="cd02642">
    <property type="entry name" value="R3H_encore_like"/>
    <property type="match status" value="1"/>
</dbReference>
<evidence type="ECO:0000256" key="1">
    <source>
        <dbReference type="ARBA" id="ARBA00022553"/>
    </source>
</evidence>
<dbReference type="InterPro" id="IPR001374">
    <property type="entry name" value="R3H_dom"/>
</dbReference>
<keyword evidence="5" id="KW-1185">Reference proteome</keyword>
<dbReference type="PANTHER" id="PTHR15672">
    <property type="entry name" value="CAMP-REGULATED PHOSPHOPROTEIN 21 RELATED R3H DOMAIN CONTAINING PROTEIN"/>
    <property type="match status" value="1"/>
</dbReference>
<dbReference type="Pfam" id="PF01424">
    <property type="entry name" value="R3H"/>
    <property type="match status" value="1"/>
</dbReference>
<feature type="compositionally biased region" description="Basic and acidic residues" evidence="2">
    <location>
        <begin position="109"/>
        <end position="143"/>
    </location>
</feature>
<feature type="compositionally biased region" description="Basic residues" evidence="2">
    <location>
        <begin position="58"/>
        <end position="71"/>
    </location>
</feature>
<dbReference type="SMART" id="SM00393">
    <property type="entry name" value="R3H"/>
    <property type="match status" value="1"/>
</dbReference>
<feature type="region of interest" description="Disordered" evidence="2">
    <location>
        <begin position="545"/>
        <end position="625"/>
    </location>
</feature>
<accession>A0ABM4SCI6</accession>
<dbReference type="InterPro" id="IPR024771">
    <property type="entry name" value="SUZ"/>
</dbReference>
<feature type="region of interest" description="Disordered" evidence="2">
    <location>
        <begin position="23"/>
        <end position="71"/>
    </location>
</feature>
<dbReference type="PROSITE" id="PS51673">
    <property type="entry name" value="SUZ"/>
    <property type="match status" value="1"/>
</dbReference>
<keyword evidence="1" id="KW-0597">Phosphoprotein</keyword>
<feature type="region of interest" description="Disordered" evidence="2">
    <location>
        <begin position="726"/>
        <end position="760"/>
    </location>
</feature>
<feature type="compositionally biased region" description="Low complexity" evidence="2">
    <location>
        <begin position="338"/>
        <end position="349"/>
    </location>
</feature>
<dbReference type="InterPro" id="IPR051937">
    <property type="entry name" value="R3H_domain_containing"/>
</dbReference>
<evidence type="ECO:0000259" key="3">
    <source>
        <dbReference type="PROSITE" id="PS51061"/>
    </source>
</evidence>
<dbReference type="Gene3D" id="3.30.1370.50">
    <property type="entry name" value="R3H-like domain"/>
    <property type="match status" value="1"/>
</dbReference>
<dbReference type="SUPFAM" id="SSF82708">
    <property type="entry name" value="R3H domain"/>
    <property type="match status" value="1"/>
</dbReference>
<dbReference type="PANTHER" id="PTHR15672:SF13">
    <property type="entry name" value="R3H DOMAIN-CONTAINING PROTEIN 2"/>
    <property type="match status" value="1"/>
</dbReference>
<feature type="compositionally biased region" description="Pro residues" evidence="2">
    <location>
        <begin position="747"/>
        <end position="756"/>
    </location>
</feature>
<feature type="region of interest" description="Disordered" evidence="2">
    <location>
        <begin position="830"/>
        <end position="870"/>
    </location>
</feature>
<dbReference type="PROSITE" id="PS51061">
    <property type="entry name" value="R3H"/>
    <property type="match status" value="1"/>
</dbReference>
<feature type="compositionally biased region" description="Low complexity" evidence="2">
    <location>
        <begin position="434"/>
        <end position="446"/>
    </location>
</feature>
<feature type="region of interest" description="Disordered" evidence="2">
    <location>
        <begin position="106"/>
        <end position="147"/>
    </location>
</feature>
<protein>
    <submittedName>
        <fullName evidence="6">R3H domain-containing protein 2 isoform X2</fullName>
    </submittedName>
</protein>
<feature type="domain" description="SUZ" evidence="4">
    <location>
        <begin position="233"/>
        <end position="303"/>
    </location>
</feature>
<feature type="domain" description="R3H" evidence="3">
    <location>
        <begin position="169"/>
        <end position="232"/>
    </location>
</feature>
<sequence>MSNSNTTQETLEIMKESEKKLVEESVNKNKFISKTPSKEEIEKESEDTSLRQETQRRTSNHGHARKRAKSNSKLKLVRSLAVCEESSAPFVDGPLETQDIIQLHISCPSDKEEEKSTKDVSEKEDKDKNKEKVPRRMLSRDSSQEYTDSTGIDLHEFLVNTLKKNPRDRMMLLKLEQEILDFINDNNNQFKKFPQMTSYHRMLLHRVAAYFGMDHNVDQTGKAVIINKTSNTRIPEQRFSEHIKDEKNTEFQQRFILKRDDASMDRDDNQIRVPLQDGRRSKSIEEREEEYQRVRERIFARETGQNGYLNDIRLSKEAFSSSSHKRRQIFRGNREGLSRTSSSRQSSTDSELKSLEPRPWSSTDSDGSVRSMRPPVTKASSFSGISILTRGDSIGSSKGGSAGRISRPGMALGAPEVCNQVTSSQSVRGLLPCTAQQQQQQQQQLPALPPTPQQQPPLNNHMISQPVPALQPSPQPVQFSPGSCPQVLLPVSPPQQYNMADDLSNPFGQMSLSRQGSTEAADPSSALFQPPLISQHPQQTSFIMASTGQPLPTSNYSTSSHAPPTQQVLPPQGYMQPPQQIQVSYYSPGQYPNSNQQYRPLSHPVAYSPQRGQQLPQPSQQPGLQPMMPNQQQAAYQGMIGVQQPQNQGLLSNQRSGMGGQMQGLVVQYTPLPSYQVPVGNDSQNVVQPPFQQPMLVPASQSVQGALPAGGVPVYYSMIPPAQQNGTSPSVGFLQPPGSEQYQMPQSPSPCSPPQMPQQYSAVTSSGEKTKVLADWCFPEVLKLTPSRGVSPSGPGVVVMQLNVPNGPQPPQNPSMVQWSHCKYYSMDQRGQKPGDLYSPESSPQANTQMSSSPVTSPTQSPAPSPVTSLSNVCTGLSPLPVLTQFPRPGGPAQGDGRYSLLGQPLQYNLSICPPLLHGQSAYSVHQSGLKHGNRSKRQALKSASTDLGTTDVVLGRVLEVTDLPEGITRTEADKLFTQLAMSGAKIQWLKDAQGLPGGGGGDNGGTAENGRHSDLAALYTIVAVFPSPLAAQNASLRLNNSVSRFKLRVAKKNYDLRILERASSQ</sequence>
<feature type="region of interest" description="Disordered" evidence="2">
    <location>
        <begin position="267"/>
        <end position="288"/>
    </location>
</feature>
<feature type="compositionally biased region" description="Polar residues" evidence="2">
    <location>
        <begin position="577"/>
        <end position="599"/>
    </location>
</feature>
<gene>
    <name evidence="6" type="primary">R3HDM2</name>
</gene>
<proteinExistence type="predicted"/>
<feature type="compositionally biased region" description="Low complexity" evidence="2">
    <location>
        <begin position="608"/>
        <end position="625"/>
    </location>
</feature>
<feature type="compositionally biased region" description="Polar residues" evidence="2">
    <location>
        <begin position="506"/>
        <end position="518"/>
    </location>
</feature>
<feature type="compositionally biased region" description="Low complexity" evidence="2">
    <location>
        <begin position="485"/>
        <end position="496"/>
    </location>
</feature>
<feature type="compositionally biased region" description="Basic and acidic residues" evidence="2">
    <location>
        <begin position="277"/>
        <end position="288"/>
    </location>
</feature>
<feature type="compositionally biased region" description="Polar residues" evidence="2">
    <location>
        <begin position="840"/>
        <end position="850"/>
    </location>
</feature>
<evidence type="ECO:0000313" key="6">
    <source>
        <dbReference type="RefSeq" id="XP_070645513.1"/>
    </source>
</evidence>
<feature type="region of interest" description="Disordered" evidence="2">
    <location>
        <begin position="320"/>
        <end position="408"/>
    </location>
</feature>
<dbReference type="Proteomes" id="UP001652663">
    <property type="component" value="Chromosome 5"/>
</dbReference>
<dbReference type="RefSeq" id="XP_070645513.1">
    <property type="nucleotide sequence ID" value="XM_070789412.1"/>
</dbReference>
<feature type="region of interest" description="Disordered" evidence="2">
    <location>
        <begin position="434"/>
        <end position="531"/>
    </location>
</feature>
<organism evidence="5 6">
    <name type="scientific">Bos indicus</name>
    <name type="common">Zebu</name>
    <dbReference type="NCBI Taxonomy" id="9915"/>
    <lineage>
        <taxon>Eukaryota</taxon>
        <taxon>Metazoa</taxon>
        <taxon>Chordata</taxon>
        <taxon>Craniata</taxon>
        <taxon>Vertebrata</taxon>
        <taxon>Euteleostomi</taxon>
        <taxon>Mammalia</taxon>
        <taxon>Eutheria</taxon>
        <taxon>Laurasiatheria</taxon>
        <taxon>Artiodactyla</taxon>
        <taxon>Ruminantia</taxon>
        <taxon>Pecora</taxon>
        <taxon>Bovidae</taxon>
        <taxon>Bovinae</taxon>
        <taxon>Bos</taxon>
    </lineage>
</organism>
<name>A0ABM4SCI6_BOSIN</name>
<evidence type="ECO:0000259" key="4">
    <source>
        <dbReference type="PROSITE" id="PS51673"/>
    </source>
</evidence>
<feature type="compositionally biased region" description="Low complexity" evidence="2">
    <location>
        <begin position="851"/>
        <end position="869"/>
    </location>
</feature>
<evidence type="ECO:0000256" key="2">
    <source>
        <dbReference type="SAM" id="MobiDB-lite"/>
    </source>
</evidence>
<feature type="compositionally biased region" description="Polar residues" evidence="2">
    <location>
        <begin position="545"/>
        <end position="569"/>
    </location>
</feature>
<dbReference type="GeneID" id="109558411"/>
<reference evidence="6" key="1">
    <citation type="submission" date="2025-08" db="UniProtKB">
        <authorList>
            <consortium name="RefSeq"/>
        </authorList>
    </citation>
    <scope>IDENTIFICATION</scope>
    <source>
        <tissue evidence="6">Blood</tissue>
    </source>
</reference>
<dbReference type="InterPro" id="IPR036867">
    <property type="entry name" value="R3H_dom_sf"/>
</dbReference>
<evidence type="ECO:0000313" key="5">
    <source>
        <dbReference type="Proteomes" id="UP001652663"/>
    </source>
</evidence>